<accession>A0A8J7MN43</accession>
<evidence type="ECO:0000313" key="1">
    <source>
        <dbReference type="EMBL" id="MBL4926816.1"/>
    </source>
</evidence>
<protein>
    <submittedName>
        <fullName evidence="1">Sulfotransferase family 2 domain-containing protein</fullName>
    </submittedName>
</protein>
<dbReference type="AlphaFoldDB" id="A0A8J7MN43"/>
<keyword evidence="2" id="KW-1185">Reference proteome</keyword>
<dbReference type="InterPro" id="IPR005331">
    <property type="entry name" value="Sulfotransferase"/>
</dbReference>
<dbReference type="SUPFAM" id="SSF52540">
    <property type="entry name" value="P-loop containing nucleoside triphosphate hydrolases"/>
    <property type="match status" value="1"/>
</dbReference>
<dbReference type="InterPro" id="IPR027417">
    <property type="entry name" value="P-loop_NTPase"/>
</dbReference>
<dbReference type="Proteomes" id="UP000619033">
    <property type="component" value="Unassembled WGS sequence"/>
</dbReference>
<dbReference type="GO" id="GO:0008146">
    <property type="term" value="F:sulfotransferase activity"/>
    <property type="evidence" value="ECO:0007669"/>
    <property type="project" value="InterPro"/>
</dbReference>
<dbReference type="GO" id="GO:0016020">
    <property type="term" value="C:membrane"/>
    <property type="evidence" value="ECO:0007669"/>
    <property type="project" value="InterPro"/>
</dbReference>
<sequence>MPHLAAGDLVMGVNVDDLENPLPTQAQVGHYSKGWPRTIRVHSSLSRLVHVMGEDILSYKVITLARNPWDRAVSEFYDNYRNTDIKSHPLEVQRETFTRFVHKVSRLTFSRRLIDRLEGRNRACRMVQSELCNYKGRFRADHVIFYESLGHNIAEVGNALGIDLKLPTQKAKGEWRAPASRDWRSFYTDETRALIAQCCRVDIDLYGYQYDGDRLPNLQNV</sequence>
<organism evidence="1 2">
    <name type="scientific">Fuscibacter oryzae</name>
    <dbReference type="NCBI Taxonomy" id="2803939"/>
    <lineage>
        <taxon>Bacteria</taxon>
        <taxon>Pseudomonadati</taxon>
        <taxon>Pseudomonadota</taxon>
        <taxon>Alphaproteobacteria</taxon>
        <taxon>Rhodobacterales</taxon>
        <taxon>Paracoccaceae</taxon>
        <taxon>Fuscibacter</taxon>
    </lineage>
</organism>
<proteinExistence type="predicted"/>
<comment type="caution">
    <text evidence="1">The sequence shown here is derived from an EMBL/GenBank/DDBJ whole genome shotgun (WGS) entry which is preliminary data.</text>
</comment>
<name>A0A8J7MN43_9RHOB</name>
<gene>
    <name evidence="1" type="ORF">JI744_01735</name>
</gene>
<dbReference type="EMBL" id="JAESVP010000001">
    <property type="protein sequence ID" value="MBL4926816.1"/>
    <property type="molecule type" value="Genomic_DNA"/>
</dbReference>
<dbReference type="Pfam" id="PF03567">
    <property type="entry name" value="Sulfotransfer_2"/>
    <property type="match status" value="1"/>
</dbReference>
<reference evidence="1" key="1">
    <citation type="submission" date="2021-01" db="EMBL/GenBank/DDBJ databases">
        <title>Genome seq and assembly of Tabrizicola sp. KVB23.</title>
        <authorList>
            <person name="Chhetri G."/>
        </authorList>
    </citation>
    <scope>NUCLEOTIDE SEQUENCE</scope>
    <source>
        <strain evidence="1">KVB23</strain>
    </source>
</reference>
<dbReference type="Gene3D" id="3.40.50.300">
    <property type="entry name" value="P-loop containing nucleotide triphosphate hydrolases"/>
    <property type="match status" value="1"/>
</dbReference>
<evidence type="ECO:0000313" key="2">
    <source>
        <dbReference type="Proteomes" id="UP000619033"/>
    </source>
</evidence>